<reference evidence="1 2" key="2">
    <citation type="submission" date="2020-08" db="EMBL/GenBank/DDBJ databases">
        <authorList>
            <person name="Ueki A."/>
            <person name="Tonouchi A."/>
        </authorList>
    </citation>
    <scope>NUCLEOTIDE SEQUENCE [LARGE SCALE GENOMIC DNA]</scope>
    <source>
        <strain evidence="1 2">CTTW</strain>
    </source>
</reference>
<dbReference type="RefSeq" id="WP_185257540.1">
    <property type="nucleotide sequence ID" value="NZ_AP023368.1"/>
</dbReference>
<evidence type="ECO:0000313" key="1">
    <source>
        <dbReference type="EMBL" id="BCJ97075.1"/>
    </source>
</evidence>
<evidence type="ECO:0000313" key="2">
    <source>
        <dbReference type="Proteomes" id="UP000515703"/>
    </source>
</evidence>
<organism evidence="1 2">
    <name type="scientific">Anaerocolumna chitinilytica</name>
    <dbReference type="NCBI Taxonomy" id="1727145"/>
    <lineage>
        <taxon>Bacteria</taxon>
        <taxon>Bacillati</taxon>
        <taxon>Bacillota</taxon>
        <taxon>Clostridia</taxon>
        <taxon>Lachnospirales</taxon>
        <taxon>Lachnospiraceae</taxon>
        <taxon>Anaerocolumna</taxon>
    </lineage>
</organism>
<proteinExistence type="predicted"/>
<accession>A0A7I8DJA6</accession>
<keyword evidence="2" id="KW-1185">Reference proteome</keyword>
<sequence>MNRTEYFKTLEQIYEDLENPNGNFQASYPTSQEELESLKKYAAVSLMVTDRYYSNLSKLMSEHNTL</sequence>
<dbReference type="KEGG" id="acht:bsdcttw_01160"/>
<protein>
    <submittedName>
        <fullName evidence="1">Uncharacterized protein</fullName>
    </submittedName>
</protein>
<name>A0A7I8DJA6_9FIRM</name>
<gene>
    <name evidence="1" type="ORF">bsdcttw_01160</name>
</gene>
<dbReference type="EMBL" id="AP023368">
    <property type="protein sequence ID" value="BCJ97075.1"/>
    <property type="molecule type" value="Genomic_DNA"/>
</dbReference>
<dbReference type="AlphaFoldDB" id="A0A7I8DJA6"/>
<reference evidence="1 2" key="1">
    <citation type="submission" date="2020-08" db="EMBL/GenBank/DDBJ databases">
        <title>Draft genome sequencing of an Anaerocolumna strain isolated from anoxic soil subjected to BSD treatment.</title>
        <authorList>
            <person name="Uek A."/>
            <person name="Tonouchi A."/>
        </authorList>
    </citation>
    <scope>NUCLEOTIDE SEQUENCE [LARGE SCALE GENOMIC DNA]</scope>
    <source>
        <strain evidence="1 2">CTTW</strain>
    </source>
</reference>
<dbReference type="Proteomes" id="UP000515703">
    <property type="component" value="Chromosome"/>
</dbReference>